<dbReference type="InterPro" id="IPR050426">
    <property type="entry name" value="Glycosyltransferase_28"/>
</dbReference>
<dbReference type="Gene3D" id="3.40.50.2000">
    <property type="entry name" value="Glycogen Phosphorylase B"/>
    <property type="match status" value="2"/>
</dbReference>
<keyword evidence="2" id="KW-0328">Glycosyltransferase</keyword>
<comment type="similarity">
    <text evidence="2">Belongs to the UDP-glycosyltransferase family.</text>
</comment>
<dbReference type="AlphaFoldDB" id="A0A2N8S428"/>
<dbReference type="RefSeq" id="WP_102824161.1">
    <property type="nucleotide sequence ID" value="NZ_CP139348.1"/>
</dbReference>
<name>A0A2N8S428_STUST</name>
<keyword evidence="1 2" id="KW-0808">Transferase</keyword>
<dbReference type="PANTHER" id="PTHR48050">
    <property type="entry name" value="STEROL 3-BETA-GLUCOSYLTRANSFERASE"/>
    <property type="match status" value="1"/>
</dbReference>
<dbReference type="PROSITE" id="PS00375">
    <property type="entry name" value="UDPGT"/>
    <property type="match status" value="1"/>
</dbReference>
<evidence type="ECO:0000313" key="3">
    <source>
        <dbReference type="EMBL" id="PNF81393.1"/>
    </source>
</evidence>
<accession>A0A2N8S428</accession>
<gene>
    <name evidence="3" type="ORF">CXK92_06045</name>
</gene>
<proteinExistence type="inferred from homology"/>
<reference evidence="3 4" key="1">
    <citation type="submission" date="2018-01" db="EMBL/GenBank/DDBJ databases">
        <title>Denitrification phenotypes of diverse strains of Pseudomonas stutzeri.</title>
        <authorList>
            <person name="Milligan D.A."/>
            <person name="Bergaust L."/>
            <person name="Bakken L.R."/>
            <person name="Frostegard A."/>
        </authorList>
    </citation>
    <scope>NUCLEOTIDE SEQUENCE [LARGE SCALE GENOMIC DNA]</scope>
    <source>
        <strain evidence="3 4">KC</strain>
    </source>
</reference>
<dbReference type="Proteomes" id="UP000235925">
    <property type="component" value="Unassembled WGS sequence"/>
</dbReference>
<protein>
    <submittedName>
        <fullName evidence="3">Zeaxanthin glucosyltransferase</fullName>
    </submittedName>
</protein>
<organism evidence="3 4">
    <name type="scientific">Stutzerimonas stutzeri</name>
    <name type="common">Pseudomonas stutzeri</name>
    <dbReference type="NCBI Taxonomy" id="316"/>
    <lineage>
        <taxon>Bacteria</taxon>
        <taxon>Pseudomonadati</taxon>
        <taxon>Pseudomonadota</taxon>
        <taxon>Gammaproteobacteria</taxon>
        <taxon>Pseudomonadales</taxon>
        <taxon>Pseudomonadaceae</taxon>
        <taxon>Stutzerimonas</taxon>
    </lineage>
</organism>
<dbReference type="GO" id="GO:0017000">
    <property type="term" value="P:antibiotic biosynthetic process"/>
    <property type="evidence" value="ECO:0007669"/>
    <property type="project" value="UniProtKB-ARBA"/>
</dbReference>
<dbReference type="GO" id="GO:0008194">
    <property type="term" value="F:UDP-glycosyltransferase activity"/>
    <property type="evidence" value="ECO:0007669"/>
    <property type="project" value="InterPro"/>
</dbReference>
<dbReference type="PANTHER" id="PTHR48050:SF13">
    <property type="entry name" value="STEROL 3-BETA-GLUCOSYLTRANSFERASE UGT80A2"/>
    <property type="match status" value="1"/>
</dbReference>
<dbReference type="Pfam" id="PF00201">
    <property type="entry name" value="UDPGT"/>
    <property type="match status" value="1"/>
</dbReference>
<dbReference type="InterPro" id="IPR002213">
    <property type="entry name" value="UDP_glucos_trans"/>
</dbReference>
<dbReference type="CDD" id="cd03784">
    <property type="entry name" value="GT1_Gtf-like"/>
    <property type="match status" value="1"/>
</dbReference>
<evidence type="ECO:0000256" key="2">
    <source>
        <dbReference type="RuleBase" id="RU003718"/>
    </source>
</evidence>
<comment type="caution">
    <text evidence="3">The sequence shown here is derived from an EMBL/GenBank/DDBJ whole genome shotgun (WGS) entry which is preliminary data.</text>
</comment>
<evidence type="ECO:0000256" key="1">
    <source>
        <dbReference type="ARBA" id="ARBA00022679"/>
    </source>
</evidence>
<dbReference type="OrthoDB" id="9805366at2"/>
<evidence type="ECO:0000313" key="4">
    <source>
        <dbReference type="Proteomes" id="UP000235925"/>
    </source>
</evidence>
<dbReference type="EMBL" id="POUN01000002">
    <property type="protein sequence ID" value="PNF81393.1"/>
    <property type="molecule type" value="Genomic_DNA"/>
</dbReference>
<dbReference type="SUPFAM" id="SSF53756">
    <property type="entry name" value="UDP-Glycosyltransferase/glycogen phosphorylase"/>
    <property type="match status" value="1"/>
</dbReference>
<sequence>MTHFAAIAPPFLSHLRAFEAIAWQLTRRGHRVTFVQQTDVAELLTLSQADFVAIGTQSHPPGTLAAVVRRAAQPGPFGIRRVIADMAASTELFCREGPAVLRSLEVDAVLADQMEPAGALVAEHLGLPFVSVACALPFNREPLVPLPVMPWRYRATDWGEQLNLHSSRVYDHLMRLQAEVIERYCQAFGLAPRTTLSECMSPLLQISQTVTGFDFPRRQLPAHFHAVGPLRRPLESEAELNLPINPARPFVFASLGTLQGHRYGLLRSIARACKPLGVQLLIAHCGGLNAAQAARLHEEGADWVTDFAAQRAALAKASVVITHAGLNTVLDALEAGVPMLALPIAFDQPGVAARIEHAGVGLRISPRLARPARISQALARLLGDPAFRQRAAQLGAEVRQVGGAVSAADLIEAAIGCAQQMPGGGRWRLMRS</sequence>
<dbReference type="InterPro" id="IPR035595">
    <property type="entry name" value="UDP_glycos_trans_CS"/>
</dbReference>